<sequence length="300" mass="33423">MRGGGVTTLDISNPSDPKILDHWQPEKKIMSDVEGQDLINDTLVVVGRNGFLYLLDVSDPSHINLIKSYNVPGFSGEFSLLHNKIYTQNKKIYVAATSALTNKLVIIEITNNKPKLINSVNTVKGTEAIYIKKYNKHIYAIVGGFFSNSVEVLDITDPKDIKHTKTLTEPYYLQMCPSTTKNTNILFMALWGNKCGGLASFDITDPKNIKELSHTCSAESAKANRVRISGNYAFLPLEQENTGALSIVDITNPYDLKQVAVIKNIPNIKKSYTLSVKDNYIYIFGTKNNNLTILKLKLLS</sequence>
<dbReference type="EMBL" id="CP002558">
    <property type="protein sequence ID" value="AEE27113.1"/>
    <property type="molecule type" value="Genomic_DNA"/>
</dbReference>
<accession>F4BI19</accession>
<dbReference type="AlphaFoldDB" id="F4BI19"/>
<proteinExistence type="predicted"/>
<organism evidence="1 2">
    <name type="scientific">Francisella hispaniensis</name>
    <dbReference type="NCBI Taxonomy" id="622488"/>
    <lineage>
        <taxon>Bacteria</taxon>
        <taxon>Pseudomonadati</taxon>
        <taxon>Pseudomonadota</taxon>
        <taxon>Gammaproteobacteria</taxon>
        <taxon>Thiotrichales</taxon>
        <taxon>Francisellaceae</taxon>
        <taxon>Francisella</taxon>
    </lineage>
</organism>
<name>F4BI19_9GAMM</name>
<dbReference type="HOGENOM" id="CLU_926701_0_0_6"/>
<dbReference type="Proteomes" id="UP000008303">
    <property type="component" value="Chromosome"/>
</dbReference>
<gene>
    <name evidence="1" type="ordered locus">FN3523_1810</name>
</gene>
<dbReference type="Pfam" id="PF08309">
    <property type="entry name" value="LVIVD"/>
    <property type="match status" value="4"/>
</dbReference>
<dbReference type="InterPro" id="IPR011044">
    <property type="entry name" value="Quino_amine_DH_bsu"/>
</dbReference>
<dbReference type="InterPro" id="IPR015943">
    <property type="entry name" value="WD40/YVTN_repeat-like_dom_sf"/>
</dbReference>
<dbReference type="KEGG" id="fcn:FN3523_1810"/>
<dbReference type="PATRIC" id="fig|676032.3.peg.1820"/>
<dbReference type="Gene3D" id="2.130.10.10">
    <property type="entry name" value="YVTN repeat-like/Quinoprotein amine dehydrogenase"/>
    <property type="match status" value="1"/>
</dbReference>
<reference evidence="2" key="1">
    <citation type="journal article" date="2011" name="Appl. Environ. Microbiol.">
        <title>Common ancestry and novel genetic traits of Francisella novicida-like isolates from North America and Australia as revealed by comparative genomic analyses.</title>
        <authorList>
            <person name="Siddaramappa S."/>
            <person name="Challacombe J.F."/>
            <person name="Petersen J.M."/>
            <person name="Pillai S."/>
            <person name="Hogg G."/>
            <person name="Kuske C.R."/>
        </authorList>
    </citation>
    <scope>NUCLEOTIDE SEQUENCE [LARGE SCALE GENOMIC DNA]</scope>
    <source>
        <strain evidence="2">3523</strain>
    </source>
</reference>
<dbReference type="eggNOG" id="COG5276">
    <property type="taxonomic scope" value="Bacteria"/>
</dbReference>
<protein>
    <submittedName>
        <fullName evidence="1">Uncharacterized protein</fullName>
    </submittedName>
</protein>
<dbReference type="InterPro" id="IPR013211">
    <property type="entry name" value="LVIVD"/>
</dbReference>
<dbReference type="SUPFAM" id="SSF50969">
    <property type="entry name" value="YVTN repeat-like/Quinoprotein amine dehydrogenase"/>
    <property type="match status" value="1"/>
</dbReference>
<evidence type="ECO:0000313" key="1">
    <source>
        <dbReference type="EMBL" id="AEE27113.1"/>
    </source>
</evidence>
<evidence type="ECO:0000313" key="2">
    <source>
        <dbReference type="Proteomes" id="UP000008303"/>
    </source>
</evidence>